<keyword evidence="2" id="KW-1185">Reference proteome</keyword>
<reference evidence="2" key="1">
    <citation type="submission" date="2014-09" db="EMBL/GenBank/DDBJ databases">
        <authorList>
            <person name="Mudge J."/>
            <person name="Ramaraj T."/>
            <person name="Lindquist I.E."/>
            <person name="Bharti A.K."/>
            <person name="Sundararajan A."/>
            <person name="Cameron C.T."/>
            <person name="Woodward J.E."/>
            <person name="May G.D."/>
            <person name="Brubaker C."/>
            <person name="Broadhvest J."/>
            <person name="Wilkins T.A."/>
        </authorList>
    </citation>
    <scope>NUCLEOTIDE SEQUENCE</scope>
    <source>
        <strain evidence="2">cv. AKA8401</strain>
    </source>
</reference>
<proteinExistence type="predicted"/>
<name>A0A0B0MCX8_GOSAR</name>
<organism evidence="1 2">
    <name type="scientific">Gossypium arboreum</name>
    <name type="common">Tree cotton</name>
    <name type="synonym">Gossypium nanking</name>
    <dbReference type="NCBI Taxonomy" id="29729"/>
    <lineage>
        <taxon>Eukaryota</taxon>
        <taxon>Viridiplantae</taxon>
        <taxon>Streptophyta</taxon>
        <taxon>Embryophyta</taxon>
        <taxon>Tracheophyta</taxon>
        <taxon>Spermatophyta</taxon>
        <taxon>Magnoliopsida</taxon>
        <taxon>eudicotyledons</taxon>
        <taxon>Gunneridae</taxon>
        <taxon>Pentapetalae</taxon>
        <taxon>rosids</taxon>
        <taxon>malvids</taxon>
        <taxon>Malvales</taxon>
        <taxon>Malvaceae</taxon>
        <taxon>Malvoideae</taxon>
        <taxon>Gossypium</taxon>
    </lineage>
</organism>
<evidence type="ECO:0000313" key="1">
    <source>
        <dbReference type="EMBL" id="KHF98221.1"/>
    </source>
</evidence>
<dbReference type="EMBL" id="JRRC01032877">
    <property type="protein sequence ID" value="KHF98221.1"/>
    <property type="molecule type" value="Genomic_DNA"/>
</dbReference>
<sequence length="11" mass="1338">MVIILHRLMLV</sequence>
<evidence type="ECO:0000313" key="2">
    <source>
        <dbReference type="Proteomes" id="UP000032142"/>
    </source>
</evidence>
<dbReference type="Proteomes" id="UP000032142">
    <property type="component" value="Unassembled WGS sequence"/>
</dbReference>
<protein>
    <submittedName>
        <fullName evidence="1">Uncharacterized protein</fullName>
    </submittedName>
</protein>
<comment type="caution">
    <text evidence="1">The sequence shown here is derived from an EMBL/GenBank/DDBJ whole genome shotgun (WGS) entry which is preliminary data.</text>
</comment>
<accession>A0A0B0MCX8</accession>
<gene>
    <name evidence="1" type="ORF">F383_14382</name>
</gene>